<evidence type="ECO:0000313" key="3">
    <source>
        <dbReference type="Proteomes" id="UP000014629"/>
    </source>
</evidence>
<evidence type="ECO:0000256" key="1">
    <source>
        <dbReference type="SAM" id="MobiDB-lite"/>
    </source>
</evidence>
<keyword evidence="3" id="KW-1185">Reference proteome</keyword>
<gene>
    <name evidence="2" type="ORF">STRAU_6651</name>
</gene>
<dbReference type="PATRIC" id="fig|1286094.4.peg.6571"/>
<feature type="region of interest" description="Disordered" evidence="1">
    <location>
        <begin position="1"/>
        <end position="42"/>
    </location>
</feature>
<proteinExistence type="predicted"/>
<evidence type="ECO:0000313" key="2">
    <source>
        <dbReference type="EMBL" id="EPH40279.1"/>
    </source>
</evidence>
<feature type="compositionally biased region" description="Basic and acidic residues" evidence="1">
    <location>
        <begin position="63"/>
        <end position="73"/>
    </location>
</feature>
<dbReference type="EMBL" id="AOPZ01000427">
    <property type="protein sequence ID" value="EPH40279.1"/>
    <property type="molecule type" value="Genomic_DNA"/>
</dbReference>
<dbReference type="Proteomes" id="UP000014629">
    <property type="component" value="Unassembled WGS sequence"/>
</dbReference>
<name>S3ZCC7_9ACTN</name>
<sequence length="90" mass="9570">MPRNGAVRGRVGRPQLPRRRAQEHLAPQLRDARAPRVDEEHVGHDPGLMAAFQRGIGLAQAAEARETPYEREAGASPGPGDGTGRGDQGG</sequence>
<reference evidence="2 3" key="1">
    <citation type="submission" date="2013-02" db="EMBL/GenBank/DDBJ databases">
        <title>Draft Genome Sequence of Streptomyces aurantiacus, Which Produces Setomimycin.</title>
        <authorList>
            <person name="Gruening B.A."/>
            <person name="Praeg A."/>
            <person name="Erxleben A."/>
            <person name="Guenther S."/>
            <person name="Mueller M."/>
        </authorList>
    </citation>
    <scope>NUCLEOTIDE SEQUENCE [LARGE SCALE GENOMIC DNA]</scope>
    <source>
        <strain evidence="2 3">JA 4570</strain>
    </source>
</reference>
<comment type="caution">
    <text evidence="2">The sequence shown here is derived from an EMBL/GenBank/DDBJ whole genome shotgun (WGS) entry which is preliminary data.</text>
</comment>
<feature type="compositionally biased region" description="Gly residues" evidence="1">
    <location>
        <begin position="77"/>
        <end position="90"/>
    </location>
</feature>
<dbReference type="AlphaFoldDB" id="S3ZCC7"/>
<feature type="region of interest" description="Disordered" evidence="1">
    <location>
        <begin position="60"/>
        <end position="90"/>
    </location>
</feature>
<feature type="compositionally biased region" description="Basic and acidic residues" evidence="1">
    <location>
        <begin position="30"/>
        <end position="42"/>
    </location>
</feature>
<accession>S3ZCC7</accession>
<organism evidence="2 3">
    <name type="scientific">Streptomyces aurantiacus JA 4570</name>
    <dbReference type="NCBI Taxonomy" id="1286094"/>
    <lineage>
        <taxon>Bacteria</taxon>
        <taxon>Bacillati</taxon>
        <taxon>Actinomycetota</taxon>
        <taxon>Actinomycetes</taxon>
        <taxon>Kitasatosporales</taxon>
        <taxon>Streptomycetaceae</taxon>
        <taxon>Streptomyces</taxon>
        <taxon>Streptomyces aurantiacus group</taxon>
    </lineage>
</organism>
<protein>
    <submittedName>
        <fullName evidence="2">Uncharacterized protein</fullName>
    </submittedName>
</protein>